<evidence type="ECO:0000256" key="1">
    <source>
        <dbReference type="SAM" id="Phobius"/>
    </source>
</evidence>
<keyword evidence="1" id="KW-1133">Transmembrane helix</keyword>
<dbReference type="PANTHER" id="PTHR38457">
    <property type="entry name" value="REGULATOR ABRB-RELATED"/>
    <property type="match status" value="1"/>
</dbReference>
<dbReference type="PANTHER" id="PTHR38457:SF1">
    <property type="entry name" value="REGULATOR ABRB-RELATED"/>
    <property type="match status" value="1"/>
</dbReference>
<dbReference type="Proteomes" id="UP001196068">
    <property type="component" value="Unassembled WGS sequence"/>
</dbReference>
<feature type="transmembrane region" description="Helical" evidence="1">
    <location>
        <begin position="314"/>
        <end position="338"/>
    </location>
</feature>
<dbReference type="EMBL" id="JAAEDH010000032">
    <property type="protein sequence ID" value="MBR0657368.1"/>
    <property type="molecule type" value="Genomic_DNA"/>
</dbReference>
<feature type="transmembrane region" description="Helical" evidence="1">
    <location>
        <begin position="57"/>
        <end position="79"/>
    </location>
</feature>
<evidence type="ECO:0000313" key="2">
    <source>
        <dbReference type="EMBL" id="MBR0657368.1"/>
    </source>
</evidence>
<dbReference type="NCBIfam" id="TIGR03082">
    <property type="entry name" value="Gneg_AbrB_dup"/>
    <property type="match status" value="1"/>
</dbReference>
<dbReference type="Pfam" id="PF05145">
    <property type="entry name" value="AbrB"/>
    <property type="match status" value="1"/>
</dbReference>
<feature type="transmembrane region" description="Helical" evidence="1">
    <location>
        <begin position="116"/>
        <end position="136"/>
    </location>
</feature>
<protein>
    <submittedName>
        <fullName evidence="2">AbrB family transcriptional regulator</fullName>
    </submittedName>
</protein>
<feature type="transmembrane region" description="Helical" evidence="1">
    <location>
        <begin position="148"/>
        <end position="168"/>
    </location>
</feature>
<dbReference type="PIRSF" id="PIRSF038991">
    <property type="entry name" value="Protein_AbrB"/>
    <property type="match status" value="1"/>
</dbReference>
<dbReference type="AlphaFoldDB" id="A0AAF1K1I5"/>
<evidence type="ECO:0000313" key="3">
    <source>
        <dbReference type="Proteomes" id="UP001196068"/>
    </source>
</evidence>
<feature type="transmembrane region" description="Helical" evidence="1">
    <location>
        <begin position="180"/>
        <end position="199"/>
    </location>
</feature>
<sequence length="347" mass="35115">MNIPSLLSGPGALLIAAAGGFIAHLLHVPLAWMIGAMLATACIAWQRPPEIPRLARPLALLVLGLALGQSFTAPVIAAVASAFPVILAAGLLSIVAGLVVGPILKRMGGLDERTAFFAGVPGGIVVMVVLAARAGVSIAPVTLSQTMRLIVVVVVFPPLLALLASGLPPDAAFAASRPPVWWPGLAGLAAVGAAIALAGERAGFANPWMFGPCLLAIGLSATGRLPSGVWLPLVDAAQVALGATLGAKLTRDFVLGSRRLALASMVSAVALSLLLALIALALALVSGLPIAAVVLGMAPGGMPEMAVTAKALDLAVPLVLGFHLTRTLLCNLAVGPLWRAVEWSRRS</sequence>
<dbReference type="RefSeq" id="WP_211876230.1">
    <property type="nucleotide sequence ID" value="NZ_JAAEDH010000032.1"/>
</dbReference>
<dbReference type="GO" id="GO:0010468">
    <property type="term" value="P:regulation of gene expression"/>
    <property type="evidence" value="ECO:0007669"/>
    <property type="project" value="InterPro"/>
</dbReference>
<keyword evidence="3" id="KW-1185">Reference proteome</keyword>
<organism evidence="2 3">
    <name type="scientific">Plastoroseomonas arctica</name>
    <dbReference type="NCBI Taxonomy" id="1509237"/>
    <lineage>
        <taxon>Bacteria</taxon>
        <taxon>Pseudomonadati</taxon>
        <taxon>Pseudomonadota</taxon>
        <taxon>Alphaproteobacteria</taxon>
        <taxon>Acetobacterales</taxon>
        <taxon>Acetobacteraceae</taxon>
        <taxon>Plastoroseomonas</taxon>
    </lineage>
</organism>
<reference evidence="2" key="1">
    <citation type="submission" date="2020-01" db="EMBL/GenBank/DDBJ databases">
        <authorList>
            <person name="Rat A."/>
        </authorList>
    </citation>
    <scope>NUCLEOTIDE SEQUENCE</scope>
    <source>
        <strain evidence="2">LMG 28251</strain>
    </source>
</reference>
<keyword evidence="1" id="KW-0472">Membrane</keyword>
<accession>A0AAF1K1I5</accession>
<name>A0AAF1K1I5_9PROT</name>
<comment type="caution">
    <text evidence="2">The sequence shown here is derived from an EMBL/GenBank/DDBJ whole genome shotgun (WGS) entry which is preliminary data.</text>
</comment>
<gene>
    <name evidence="2" type="ORF">GXW79_19995</name>
</gene>
<feature type="transmembrane region" description="Helical" evidence="1">
    <location>
        <begin position="85"/>
        <end position="104"/>
    </location>
</feature>
<proteinExistence type="predicted"/>
<keyword evidence="1" id="KW-0812">Transmembrane</keyword>
<feature type="transmembrane region" description="Helical" evidence="1">
    <location>
        <begin position="261"/>
        <end position="294"/>
    </location>
</feature>
<reference evidence="2" key="2">
    <citation type="journal article" date="2021" name="Syst. Appl. Microbiol.">
        <title>Roseomonas hellenica sp. nov., isolated from roots of wild-growing Alkanna tinctoria.</title>
        <authorList>
            <person name="Rat A."/>
            <person name="Naranjo H.D."/>
            <person name="Lebbe L."/>
            <person name="Cnockaert M."/>
            <person name="Krigas N."/>
            <person name="Grigoriadou K."/>
            <person name="Maloupa E."/>
            <person name="Willems A."/>
        </authorList>
    </citation>
    <scope>NUCLEOTIDE SEQUENCE</scope>
    <source>
        <strain evidence="2">LMG 28251</strain>
    </source>
</reference>
<dbReference type="GO" id="GO:0016020">
    <property type="term" value="C:membrane"/>
    <property type="evidence" value="ECO:0007669"/>
    <property type="project" value="InterPro"/>
</dbReference>
<dbReference type="InterPro" id="IPR017516">
    <property type="entry name" value="AbrB_dup"/>
</dbReference>
<feature type="transmembrane region" description="Helical" evidence="1">
    <location>
        <begin position="12"/>
        <end position="45"/>
    </location>
</feature>
<dbReference type="InterPro" id="IPR007820">
    <property type="entry name" value="AbrB_fam"/>
</dbReference>